<proteinExistence type="predicted"/>
<protein>
    <submittedName>
        <fullName evidence="1">Uncharacterized protein</fullName>
    </submittedName>
</protein>
<evidence type="ECO:0000313" key="2">
    <source>
        <dbReference type="Proteomes" id="UP000323176"/>
    </source>
</evidence>
<dbReference type="EMBL" id="SAXY01000044">
    <property type="protein sequence ID" value="TXJ41440.1"/>
    <property type="molecule type" value="Genomic_DNA"/>
</dbReference>
<dbReference type="OrthoDB" id="307417at2"/>
<organism evidence="1 2">
    <name type="scientific">Brachyspira pilosicoli</name>
    <name type="common">Serpulina pilosicoli</name>
    <dbReference type="NCBI Taxonomy" id="52584"/>
    <lineage>
        <taxon>Bacteria</taxon>
        <taxon>Pseudomonadati</taxon>
        <taxon>Spirochaetota</taxon>
        <taxon>Spirochaetia</taxon>
        <taxon>Brachyspirales</taxon>
        <taxon>Brachyspiraceae</taxon>
        <taxon>Brachyspira</taxon>
    </lineage>
</organism>
<sequence length="168" mass="19121">MNNNILTIFLFVLFSLFGLFGLFVSCGSGSEKVEIILSNVENKEAVEIKNYDEDALKTSALKSLEEFLSLPYDEESVKLAYNNFYSSNYKEVLSKTRNVKNADEYAASSPSLDFEFETKIDKVYSIKLEGKNAYIDVSTSVYDRVNKSTANMRQTFIMEQEGSKWVID</sequence>
<name>A0A5C8EZ03_BRAPL</name>
<dbReference type="AlphaFoldDB" id="A0A5C8EZ03"/>
<comment type="caution">
    <text evidence="1">The sequence shown here is derived from an EMBL/GenBank/DDBJ whole genome shotgun (WGS) entry which is preliminary data.</text>
</comment>
<accession>A0A5C8EZ03</accession>
<dbReference type="Proteomes" id="UP000323176">
    <property type="component" value="Unassembled WGS sequence"/>
</dbReference>
<reference evidence="1 2" key="1">
    <citation type="journal article" date="1992" name="Lakartidningen">
        <title>[Penicillin V and not amoxicillin is the first choice preparation in acute otitis].</title>
        <authorList>
            <person name="Kamme C."/>
            <person name="Lundgren K."/>
            <person name="Prellner K."/>
        </authorList>
    </citation>
    <scope>NUCLEOTIDE SEQUENCE [LARGE SCALE GENOMIC DNA]</scope>
    <source>
        <strain evidence="1 2">PC5538III-hc</strain>
    </source>
</reference>
<gene>
    <name evidence="1" type="ORF">EPJ72_06980</name>
</gene>
<evidence type="ECO:0000313" key="1">
    <source>
        <dbReference type="EMBL" id="TXJ41440.1"/>
    </source>
</evidence>